<name>A0A2T6BG77_9BACL</name>
<keyword evidence="4" id="KW-1185">Reference proteome</keyword>
<dbReference type="OrthoDB" id="390105at2"/>
<dbReference type="InterPro" id="IPR009242">
    <property type="entry name" value="DUF896"/>
</dbReference>
<comment type="caution">
    <text evidence="3">The sequence shown here is derived from an EMBL/GenBank/DDBJ whole genome shotgun (WGS) entry which is preliminary data.</text>
</comment>
<accession>A0A2T6BG77</accession>
<proteinExistence type="inferred from homology"/>
<comment type="similarity">
    <text evidence="2">Belongs to the UPF0291 family.</text>
</comment>
<dbReference type="GO" id="GO:0005737">
    <property type="term" value="C:cytoplasm"/>
    <property type="evidence" value="ECO:0007669"/>
    <property type="project" value="UniProtKB-SubCell"/>
</dbReference>
<sequence length="61" mass="7154">MITDELIQRINELARKQKAEGLTPEEKSEQQKLRARYLKGIRGAVKNQLDRVRFVDDVDRS</sequence>
<dbReference type="Gene3D" id="1.10.287.540">
    <property type="entry name" value="Helix hairpin bin"/>
    <property type="match status" value="1"/>
</dbReference>
<dbReference type="PANTHER" id="PTHR37300">
    <property type="entry name" value="UPF0291 PROTEIN CBO2609/CLC_2481"/>
    <property type="match status" value="1"/>
</dbReference>
<dbReference type="RefSeq" id="WP_108025335.1">
    <property type="nucleotide sequence ID" value="NZ_QBKR01000022.1"/>
</dbReference>
<evidence type="ECO:0000313" key="4">
    <source>
        <dbReference type="Proteomes" id="UP000244240"/>
    </source>
</evidence>
<protein>
    <recommendedName>
        <fullName evidence="2">UPF0291 protein C8P63_12224</fullName>
    </recommendedName>
</protein>
<reference evidence="3 4" key="1">
    <citation type="submission" date="2018-04" db="EMBL/GenBank/DDBJ databases">
        <title>Genomic Encyclopedia of Archaeal and Bacterial Type Strains, Phase II (KMG-II): from individual species to whole genera.</title>
        <authorList>
            <person name="Goeker M."/>
        </authorList>
    </citation>
    <scope>NUCLEOTIDE SEQUENCE [LARGE SCALE GENOMIC DNA]</scope>
    <source>
        <strain evidence="3 4">DSM 45787</strain>
    </source>
</reference>
<dbReference type="Proteomes" id="UP000244240">
    <property type="component" value="Unassembled WGS sequence"/>
</dbReference>
<gene>
    <name evidence="3" type="ORF">C8P63_12224</name>
</gene>
<dbReference type="Pfam" id="PF05979">
    <property type="entry name" value="DUF896"/>
    <property type="match status" value="1"/>
</dbReference>
<evidence type="ECO:0000313" key="3">
    <source>
        <dbReference type="EMBL" id="PTX55064.1"/>
    </source>
</evidence>
<comment type="subcellular location">
    <subcellularLocation>
        <location evidence="2">Cytoplasm</location>
    </subcellularLocation>
</comment>
<dbReference type="SUPFAM" id="SSF158221">
    <property type="entry name" value="YnzC-like"/>
    <property type="match status" value="1"/>
</dbReference>
<evidence type="ECO:0000256" key="1">
    <source>
        <dbReference type="ARBA" id="ARBA00022490"/>
    </source>
</evidence>
<dbReference type="AlphaFoldDB" id="A0A2T6BG77"/>
<keyword evidence="1 2" id="KW-0963">Cytoplasm</keyword>
<dbReference type="PANTHER" id="PTHR37300:SF1">
    <property type="entry name" value="UPF0291 PROTEIN YNZC"/>
    <property type="match status" value="1"/>
</dbReference>
<evidence type="ECO:0000256" key="2">
    <source>
        <dbReference type="HAMAP-Rule" id="MF_01103"/>
    </source>
</evidence>
<dbReference type="HAMAP" id="MF_01103">
    <property type="entry name" value="UPF0291"/>
    <property type="match status" value="1"/>
</dbReference>
<dbReference type="EMBL" id="QBKR01000022">
    <property type="protein sequence ID" value="PTX55064.1"/>
    <property type="molecule type" value="Genomic_DNA"/>
</dbReference>
<organism evidence="3 4">
    <name type="scientific">Melghirimyces profundicolus</name>
    <dbReference type="NCBI Taxonomy" id="1242148"/>
    <lineage>
        <taxon>Bacteria</taxon>
        <taxon>Bacillati</taxon>
        <taxon>Bacillota</taxon>
        <taxon>Bacilli</taxon>
        <taxon>Bacillales</taxon>
        <taxon>Thermoactinomycetaceae</taxon>
        <taxon>Melghirimyces</taxon>
    </lineage>
</organism>